<dbReference type="Pfam" id="PF12502">
    <property type="entry name" value="DUF3710"/>
    <property type="match status" value="1"/>
</dbReference>
<accession>A0A1R4J080</accession>
<name>A0A1R4J080_9MICC</name>
<dbReference type="InterPro" id="IPR022183">
    <property type="entry name" value="DUF3710"/>
</dbReference>
<evidence type="ECO:0000313" key="2">
    <source>
        <dbReference type="EMBL" id="SJN25507.1"/>
    </source>
</evidence>
<feature type="region of interest" description="Disordered" evidence="1">
    <location>
        <begin position="202"/>
        <end position="252"/>
    </location>
</feature>
<evidence type="ECO:0000256" key="1">
    <source>
        <dbReference type="SAM" id="MobiDB-lite"/>
    </source>
</evidence>
<dbReference type="Proteomes" id="UP000196230">
    <property type="component" value="Unassembled WGS sequence"/>
</dbReference>
<protein>
    <recommendedName>
        <fullName evidence="4">DUF3710 domain-containing protein</fullName>
    </recommendedName>
</protein>
<dbReference type="RefSeq" id="WP_070639285.1">
    <property type="nucleotide sequence ID" value="NZ_CP126965.1"/>
</dbReference>
<dbReference type="AlphaFoldDB" id="A0A1R4J080"/>
<evidence type="ECO:0008006" key="4">
    <source>
        <dbReference type="Google" id="ProtNLM"/>
    </source>
</evidence>
<gene>
    <name evidence="2" type="ORF">FM125_05710</name>
</gene>
<organism evidence="2 3">
    <name type="scientific">Micrococcus lylae</name>
    <dbReference type="NCBI Taxonomy" id="1273"/>
    <lineage>
        <taxon>Bacteria</taxon>
        <taxon>Bacillati</taxon>
        <taxon>Actinomycetota</taxon>
        <taxon>Actinomycetes</taxon>
        <taxon>Micrococcales</taxon>
        <taxon>Micrococcaceae</taxon>
        <taxon>Micrococcus</taxon>
    </lineage>
</organism>
<sequence length="252" mass="27502">MIFGRNRNVRHEQVTLPEELMEDRDRIAAGLMPAGDDTTGPFDVADRPDAKGYIDLGSLRIKARQGMKLRLDLEDKTQRVIAVTVTAGTSAVQLQAFAAPRRSGLWDDLRAEILDALGTTPGAVADERQGRFGTEVMSRVPASMPDGSPGWNVARFIGVDGPRWFVRGVIQGEAALHPEDAEEIEGVFADLVVVRGEEPVPPRELLPLRPPVNARPVRRRRPGGESADVTGERAPAEAPQLPERGPEITEVR</sequence>
<proteinExistence type="predicted"/>
<dbReference type="EMBL" id="FUKP01000038">
    <property type="protein sequence ID" value="SJN25507.1"/>
    <property type="molecule type" value="Genomic_DNA"/>
</dbReference>
<reference evidence="2 3" key="1">
    <citation type="submission" date="2017-02" db="EMBL/GenBank/DDBJ databases">
        <authorList>
            <person name="Peterson S.W."/>
        </authorList>
    </citation>
    <scope>NUCLEOTIDE SEQUENCE [LARGE SCALE GENOMIC DNA]</scope>
    <source>
        <strain evidence="2 3">2B3F</strain>
    </source>
</reference>
<evidence type="ECO:0000313" key="3">
    <source>
        <dbReference type="Proteomes" id="UP000196230"/>
    </source>
</evidence>